<sequence>MAADPVLADSTAVAAASEETPLLQADPEVLRSDAESQNHSSLVEDEDEDDKPLPKRQIFLLCYCRAVEPLAFFSIFPFINQMIQSIGVREEDVGFYSGLIGSLFH</sequence>
<comment type="caution">
    <text evidence="2">The sequence shown here is derived from an EMBL/GenBank/DDBJ whole genome shotgun (WGS) entry which is preliminary data.</text>
</comment>
<dbReference type="Proteomes" id="UP001562354">
    <property type="component" value="Unassembled WGS sequence"/>
</dbReference>
<keyword evidence="3" id="KW-1185">Reference proteome</keyword>
<evidence type="ECO:0000256" key="1">
    <source>
        <dbReference type="SAM" id="MobiDB-lite"/>
    </source>
</evidence>
<accession>A0ABR3P7P4</accession>
<evidence type="ECO:0000313" key="3">
    <source>
        <dbReference type="Proteomes" id="UP001562354"/>
    </source>
</evidence>
<dbReference type="GeneID" id="95976333"/>
<organism evidence="2 3">
    <name type="scientific">Neodothiora populina</name>
    <dbReference type="NCBI Taxonomy" id="2781224"/>
    <lineage>
        <taxon>Eukaryota</taxon>
        <taxon>Fungi</taxon>
        <taxon>Dikarya</taxon>
        <taxon>Ascomycota</taxon>
        <taxon>Pezizomycotina</taxon>
        <taxon>Dothideomycetes</taxon>
        <taxon>Dothideomycetidae</taxon>
        <taxon>Dothideales</taxon>
        <taxon>Dothioraceae</taxon>
        <taxon>Neodothiora</taxon>
    </lineage>
</organism>
<feature type="region of interest" description="Disordered" evidence="1">
    <location>
        <begin position="1"/>
        <end position="51"/>
    </location>
</feature>
<dbReference type="EMBL" id="JBFMKM010000012">
    <property type="protein sequence ID" value="KAL1302203.1"/>
    <property type="molecule type" value="Genomic_DNA"/>
</dbReference>
<gene>
    <name evidence="2" type="ORF">AAFC00_002631</name>
</gene>
<protein>
    <submittedName>
        <fullName evidence="2">Uncharacterized protein</fullName>
    </submittedName>
</protein>
<name>A0ABR3P7P4_9PEZI</name>
<dbReference type="RefSeq" id="XP_069198479.1">
    <property type="nucleotide sequence ID" value="XM_069341973.1"/>
</dbReference>
<reference evidence="2 3" key="1">
    <citation type="submission" date="2024-07" db="EMBL/GenBank/DDBJ databases">
        <title>Draft sequence of the Neodothiora populina.</title>
        <authorList>
            <person name="Drown D.D."/>
            <person name="Schuette U.S."/>
            <person name="Buechlein A.B."/>
            <person name="Rusch D.R."/>
            <person name="Winton L.W."/>
            <person name="Adams G.A."/>
        </authorList>
    </citation>
    <scope>NUCLEOTIDE SEQUENCE [LARGE SCALE GENOMIC DNA]</scope>
    <source>
        <strain evidence="2 3">CPC 39397</strain>
    </source>
</reference>
<proteinExistence type="predicted"/>
<evidence type="ECO:0000313" key="2">
    <source>
        <dbReference type="EMBL" id="KAL1302203.1"/>
    </source>
</evidence>